<accession>A0A7J6MZT9</accession>
<reference evidence="1 2" key="1">
    <citation type="submission" date="2020-04" db="EMBL/GenBank/DDBJ databases">
        <title>Perkinsus olseni comparative genomics.</title>
        <authorList>
            <person name="Bogema D.R."/>
        </authorList>
    </citation>
    <scope>NUCLEOTIDE SEQUENCE [LARGE SCALE GENOMIC DNA]</scope>
    <source>
        <strain evidence="1">00978-12</strain>
    </source>
</reference>
<sequence length="112" mass="12075">SAVTTTGGQVALIAAIIVTTGMVHVTDGGRFSLVSLRSHTRRPLLAVLEAATDVSLYRLFVSGPCFGTELLIEKMSIVTDGQRFREGYLAFWQASELRSIPSVIRAEGYNSA</sequence>
<evidence type="ECO:0000313" key="1">
    <source>
        <dbReference type="EMBL" id="KAF4677142.1"/>
    </source>
</evidence>
<comment type="caution">
    <text evidence="1">The sequence shown here is derived from an EMBL/GenBank/DDBJ whole genome shotgun (WGS) entry which is preliminary data.</text>
</comment>
<organism evidence="1 2">
    <name type="scientific">Perkinsus olseni</name>
    <name type="common">Perkinsus atlanticus</name>
    <dbReference type="NCBI Taxonomy" id="32597"/>
    <lineage>
        <taxon>Eukaryota</taxon>
        <taxon>Sar</taxon>
        <taxon>Alveolata</taxon>
        <taxon>Perkinsozoa</taxon>
        <taxon>Perkinsea</taxon>
        <taxon>Perkinsida</taxon>
        <taxon>Perkinsidae</taxon>
        <taxon>Perkinsus</taxon>
    </lineage>
</organism>
<feature type="non-terminal residue" evidence="1">
    <location>
        <position position="112"/>
    </location>
</feature>
<gene>
    <name evidence="1" type="ORF">FOZ60_000333</name>
</gene>
<name>A0A7J6MZT9_PEROL</name>
<dbReference type="EMBL" id="JABANP010001010">
    <property type="protein sequence ID" value="KAF4677142.1"/>
    <property type="molecule type" value="Genomic_DNA"/>
</dbReference>
<dbReference type="AlphaFoldDB" id="A0A7J6MZT9"/>
<evidence type="ECO:0000313" key="2">
    <source>
        <dbReference type="Proteomes" id="UP000541610"/>
    </source>
</evidence>
<protein>
    <submittedName>
        <fullName evidence="1">Uncharacterized protein</fullName>
    </submittedName>
</protein>
<proteinExistence type="predicted"/>
<dbReference type="Proteomes" id="UP000541610">
    <property type="component" value="Unassembled WGS sequence"/>
</dbReference>